<dbReference type="SUPFAM" id="SSF82549">
    <property type="entry name" value="DAK1/DegV-like"/>
    <property type="match status" value="1"/>
</dbReference>
<dbReference type="EMBL" id="AZEU01000139">
    <property type="protein sequence ID" value="KRL44858.1"/>
    <property type="molecule type" value="Genomic_DNA"/>
</dbReference>
<dbReference type="RefSeq" id="WP_056963663.1">
    <property type="nucleotide sequence ID" value="NZ_AZEU01000139.1"/>
</dbReference>
<dbReference type="InterPro" id="IPR043168">
    <property type="entry name" value="DegV_C"/>
</dbReference>
<dbReference type="OrthoDB" id="9780660at2"/>
<dbReference type="Pfam" id="PF02645">
    <property type="entry name" value="DegV"/>
    <property type="match status" value="1"/>
</dbReference>
<dbReference type="InterPro" id="IPR003797">
    <property type="entry name" value="DegV"/>
</dbReference>
<gene>
    <name evidence="3" type="ORF">FD01_GL000977</name>
</gene>
<name>A0A0R1QR98_9LACO</name>
<dbReference type="Proteomes" id="UP000051790">
    <property type="component" value="Unassembled WGS sequence"/>
</dbReference>
<dbReference type="Gene3D" id="3.30.1180.10">
    <property type="match status" value="1"/>
</dbReference>
<evidence type="ECO:0000313" key="3">
    <source>
        <dbReference type="EMBL" id="KRL44858.1"/>
    </source>
</evidence>
<proteinExistence type="predicted"/>
<dbReference type="Gene3D" id="3.40.50.10170">
    <property type="match status" value="1"/>
</dbReference>
<evidence type="ECO:0000256" key="2">
    <source>
        <dbReference type="ARBA" id="ARBA00023121"/>
    </source>
</evidence>
<accession>A0A0R1QR98</accession>
<comment type="function">
    <text evidence="1">May bind long-chain fatty acids, such as palmitate, and may play a role in lipid transport or fatty acid metabolism.</text>
</comment>
<dbReference type="PANTHER" id="PTHR33434:SF3">
    <property type="entry name" value="DEGV DOMAIN-CONTAINING PROTEIN YITS"/>
    <property type="match status" value="1"/>
</dbReference>
<organism evidence="3 4">
    <name type="scientific">Lacticaseibacillus manihotivorans DSM 13343 = JCM 12514</name>
    <dbReference type="NCBI Taxonomy" id="1423769"/>
    <lineage>
        <taxon>Bacteria</taxon>
        <taxon>Bacillati</taxon>
        <taxon>Bacillota</taxon>
        <taxon>Bacilli</taxon>
        <taxon>Lactobacillales</taxon>
        <taxon>Lactobacillaceae</taxon>
        <taxon>Lacticaseibacillus</taxon>
    </lineage>
</organism>
<protein>
    <submittedName>
        <fullName evidence="3">DegV family protein</fullName>
    </submittedName>
</protein>
<dbReference type="GO" id="GO:0008289">
    <property type="term" value="F:lipid binding"/>
    <property type="evidence" value="ECO:0007669"/>
    <property type="project" value="UniProtKB-KW"/>
</dbReference>
<reference evidence="3 4" key="1">
    <citation type="journal article" date="2015" name="Genome Announc.">
        <title>Expanding the biotechnology potential of lactobacilli through comparative genomics of 213 strains and associated genera.</title>
        <authorList>
            <person name="Sun Z."/>
            <person name="Harris H.M."/>
            <person name="McCann A."/>
            <person name="Guo C."/>
            <person name="Argimon S."/>
            <person name="Zhang W."/>
            <person name="Yang X."/>
            <person name="Jeffery I.B."/>
            <person name="Cooney J.C."/>
            <person name="Kagawa T.F."/>
            <person name="Liu W."/>
            <person name="Song Y."/>
            <person name="Salvetti E."/>
            <person name="Wrobel A."/>
            <person name="Rasinkangas P."/>
            <person name="Parkhill J."/>
            <person name="Rea M.C."/>
            <person name="O'Sullivan O."/>
            <person name="Ritari J."/>
            <person name="Douillard F.P."/>
            <person name="Paul Ross R."/>
            <person name="Yang R."/>
            <person name="Briner A.E."/>
            <person name="Felis G.E."/>
            <person name="de Vos W.M."/>
            <person name="Barrangou R."/>
            <person name="Klaenhammer T.R."/>
            <person name="Caufield P.W."/>
            <person name="Cui Y."/>
            <person name="Zhang H."/>
            <person name="O'Toole P.W."/>
        </authorList>
    </citation>
    <scope>NUCLEOTIDE SEQUENCE [LARGE SCALE GENOMIC DNA]</scope>
    <source>
        <strain evidence="3 4">DSM 13343</strain>
    </source>
</reference>
<dbReference type="PROSITE" id="PS51482">
    <property type="entry name" value="DEGV"/>
    <property type="match status" value="1"/>
</dbReference>
<dbReference type="AlphaFoldDB" id="A0A0R1QR98"/>
<evidence type="ECO:0000256" key="1">
    <source>
        <dbReference type="ARBA" id="ARBA00003238"/>
    </source>
</evidence>
<sequence>MFQLLTDSACDLPYQTLQTAGVDFVSMHVDVDGVDHIDDLGETFKLDQLYAQIGQGVMPTTAQVNVGQFVDFFTPYVEANTPILYLGFSSGLSGTFSSAEQAKQIILEDHPDATIRLVDSLAAANGEGLMVLDAIDQQQAGRSLDEIADWLEANRLRYRQWFTVDDLNYLYHGGRVSRTSATLGTLLNIKPVMDVDTEGHLRVVKKARSRQRSLHALADETIAAIAHDPSHRVLIATADAPDAAAVVQDRIHAQFPDTPITIGHIGAAIASHTGLGCVAVFSLDEKARD</sequence>
<evidence type="ECO:0000313" key="4">
    <source>
        <dbReference type="Proteomes" id="UP000051790"/>
    </source>
</evidence>
<dbReference type="InterPro" id="IPR050270">
    <property type="entry name" value="DegV_domain_contain"/>
</dbReference>
<dbReference type="NCBIfam" id="TIGR00762">
    <property type="entry name" value="DegV"/>
    <property type="match status" value="1"/>
</dbReference>
<comment type="caution">
    <text evidence="3">The sequence shown here is derived from an EMBL/GenBank/DDBJ whole genome shotgun (WGS) entry which is preliminary data.</text>
</comment>
<keyword evidence="2" id="KW-0446">Lipid-binding</keyword>
<dbReference type="PATRIC" id="fig|1423769.4.peg.1053"/>
<keyword evidence="4" id="KW-1185">Reference proteome</keyword>
<dbReference type="PANTHER" id="PTHR33434">
    <property type="entry name" value="DEGV DOMAIN-CONTAINING PROTEIN DR_1986-RELATED"/>
    <property type="match status" value="1"/>
</dbReference>